<accession>A0A126QNB8</accession>
<dbReference type="EMBL" id="SOBK01000015">
    <property type="protein sequence ID" value="TDT85530.1"/>
    <property type="molecule type" value="Genomic_DNA"/>
</dbReference>
<gene>
    <name evidence="2" type="ORF">AWY79_09430</name>
    <name evidence="3" type="ORF">EDC59_1155</name>
</gene>
<proteinExistence type="predicted"/>
<dbReference type="Proteomes" id="UP000055611">
    <property type="component" value="Chromosome"/>
</dbReference>
<dbReference type="SMART" id="SM00849">
    <property type="entry name" value="Lactamase_B"/>
    <property type="match status" value="1"/>
</dbReference>
<dbReference type="Gene3D" id="3.60.15.10">
    <property type="entry name" value="Ribonuclease Z/Hydroxyacylglutathione hydrolase-like"/>
    <property type="match status" value="1"/>
</dbReference>
<feature type="domain" description="Metallo-beta-lactamase" evidence="1">
    <location>
        <begin position="25"/>
        <end position="210"/>
    </location>
</feature>
<name>A0A126QNB8_9BACT</name>
<evidence type="ECO:0000313" key="5">
    <source>
        <dbReference type="Proteomes" id="UP000295506"/>
    </source>
</evidence>
<dbReference type="InterPro" id="IPR001279">
    <property type="entry name" value="Metallo-B-lactamas"/>
</dbReference>
<sequence>MRVRLRGTRGAIAVPGEQTVVYGGNTTCIEVRCGDEGLIVLDAGTGIRSLGQELAASMPVTCHVFITHTHWDHISGLPFFLPLYSAGNSVAIYGPPDPLALTGIEAVLSRQLEYPHFPVRVAELKADIEYHTLFDRQTVDLGFATVSTLLMNHPAPDFGYRVDYGGKSLFFTGDHEPVFNVYHLGESEFEDYGRIVAERDRDLVKFIGGVDLLIADAQYTAEEYEQKKGWGHSSAEWVLDLARRTGAKHTLLTHHDAVRTDADLDAILARLQEEWKGAGLRFDLAREGRVIEL</sequence>
<dbReference type="AlphaFoldDB" id="A0A126QNB8"/>
<dbReference type="CDD" id="cd07715">
    <property type="entry name" value="TaR3-like_MBL-fold"/>
    <property type="match status" value="1"/>
</dbReference>
<dbReference type="InterPro" id="IPR036866">
    <property type="entry name" value="RibonucZ/Hydroxyglut_hydro"/>
</dbReference>
<evidence type="ECO:0000313" key="4">
    <source>
        <dbReference type="Proteomes" id="UP000055611"/>
    </source>
</evidence>
<keyword evidence="4" id="KW-1185">Reference proteome</keyword>
<reference evidence="2 4" key="1">
    <citation type="journal article" date="2016" name="Front. Microbiol.">
        <title>Genome Sequence of the Piezophilic, Mesophilic Sulfate-Reducing Bacterium Desulfovibrio indicus J2T.</title>
        <authorList>
            <person name="Cao J."/>
            <person name="Maignien L."/>
            <person name="Shao Z."/>
            <person name="Alain K."/>
            <person name="Jebbar M."/>
        </authorList>
    </citation>
    <scope>NUCLEOTIDE SEQUENCE [LARGE SCALE GENOMIC DNA]</scope>
    <source>
        <strain evidence="2 4">J2</strain>
    </source>
</reference>
<evidence type="ECO:0000313" key="2">
    <source>
        <dbReference type="EMBL" id="AMK11319.1"/>
    </source>
</evidence>
<protein>
    <submittedName>
        <fullName evidence="2">MBL fold metallo-hydrolase</fullName>
    </submittedName>
    <submittedName>
        <fullName evidence="3">Phosphoribosyl 1,2-cyclic phosphodiesterase</fullName>
    </submittedName>
</protein>
<evidence type="ECO:0000313" key="3">
    <source>
        <dbReference type="EMBL" id="TDT85530.1"/>
    </source>
</evidence>
<dbReference type="EMBL" id="CP014206">
    <property type="protein sequence ID" value="AMK11319.1"/>
    <property type="molecule type" value="Genomic_DNA"/>
</dbReference>
<organism evidence="3 5">
    <name type="scientific">Pseudodesulfovibrio indicus</name>
    <dbReference type="NCBI Taxonomy" id="1716143"/>
    <lineage>
        <taxon>Bacteria</taxon>
        <taxon>Pseudomonadati</taxon>
        <taxon>Thermodesulfobacteriota</taxon>
        <taxon>Desulfovibrionia</taxon>
        <taxon>Desulfovibrionales</taxon>
        <taxon>Desulfovibrionaceae</taxon>
    </lineage>
</organism>
<reference evidence="3 5" key="2">
    <citation type="submission" date="2019-03" db="EMBL/GenBank/DDBJ databases">
        <title>Genomic Encyclopedia of Type Strains, Phase IV (KMG-IV): sequencing the most valuable type-strain genomes for metagenomic binning, comparative biology and taxonomic classification.</title>
        <authorList>
            <person name="Goeker M."/>
        </authorList>
    </citation>
    <scope>NUCLEOTIDE SEQUENCE [LARGE SCALE GENOMIC DNA]</scope>
    <source>
        <strain evidence="3 5">DSM 101483</strain>
    </source>
</reference>
<evidence type="ECO:0000259" key="1">
    <source>
        <dbReference type="SMART" id="SM00849"/>
    </source>
</evidence>
<dbReference type="Pfam" id="PF12706">
    <property type="entry name" value="Lactamase_B_2"/>
    <property type="match status" value="1"/>
</dbReference>
<dbReference type="KEGG" id="dej:AWY79_09430"/>
<dbReference type="PANTHER" id="PTHR42663">
    <property type="entry name" value="HYDROLASE C777.06C-RELATED-RELATED"/>
    <property type="match status" value="1"/>
</dbReference>
<dbReference type="PANTHER" id="PTHR42663:SF4">
    <property type="entry name" value="SLL1036 PROTEIN"/>
    <property type="match status" value="1"/>
</dbReference>
<dbReference type="RefSeq" id="WP_066802831.1">
    <property type="nucleotide sequence ID" value="NZ_CP014206.1"/>
</dbReference>
<dbReference type="OrthoDB" id="9803916at2"/>
<dbReference type="SUPFAM" id="SSF56281">
    <property type="entry name" value="Metallo-hydrolase/oxidoreductase"/>
    <property type="match status" value="1"/>
</dbReference>
<dbReference type="Proteomes" id="UP000295506">
    <property type="component" value="Unassembled WGS sequence"/>
</dbReference>